<accession>K2SC51</accession>
<dbReference type="VEuPathDB" id="FungiDB:MPH_00237"/>
<protein>
    <submittedName>
        <fullName evidence="1">Uncharacterized protein</fullName>
    </submittedName>
</protein>
<evidence type="ECO:0000313" key="1">
    <source>
        <dbReference type="EMBL" id="EKG22502.1"/>
    </source>
</evidence>
<sequence>MRNKIICINLSTAKGFYTRKNVIKKGTLLIIHEGDPARAQHLVEMTDAEARWLLGAIDRRKKIQGPAGYDLAGSLPPLPGNVKRWRRLTDDTGDRFFELLADSERSLIAEGCD</sequence>
<name>K2SC51_MACPH</name>
<comment type="caution">
    <text evidence="1">The sequence shown here is derived from an EMBL/GenBank/DDBJ whole genome shotgun (WGS) entry which is preliminary data.</text>
</comment>
<proteinExistence type="predicted"/>
<dbReference type="InParanoid" id="K2SC51"/>
<evidence type="ECO:0000313" key="2">
    <source>
        <dbReference type="Proteomes" id="UP000007129"/>
    </source>
</evidence>
<reference evidence="1 2" key="1">
    <citation type="journal article" date="2012" name="BMC Genomics">
        <title>Tools to kill: Genome of one of the most destructive plant pathogenic fungi Macrophomina phaseolina.</title>
        <authorList>
            <person name="Islam M.S."/>
            <person name="Haque M.S."/>
            <person name="Islam M.M."/>
            <person name="Emdad E.M."/>
            <person name="Halim A."/>
            <person name="Hossen Q.M.M."/>
            <person name="Hossain M.Z."/>
            <person name="Ahmed B."/>
            <person name="Rahim S."/>
            <person name="Rahman M.S."/>
            <person name="Alam M.M."/>
            <person name="Hou S."/>
            <person name="Wan X."/>
            <person name="Saito J.A."/>
            <person name="Alam M."/>
        </authorList>
    </citation>
    <scope>NUCLEOTIDE SEQUENCE [LARGE SCALE GENOMIC DNA]</scope>
    <source>
        <strain evidence="1 2">MS6</strain>
    </source>
</reference>
<gene>
    <name evidence="1" type="ORF">MPH_00237</name>
</gene>
<dbReference type="EMBL" id="AHHD01000008">
    <property type="protein sequence ID" value="EKG22502.1"/>
    <property type="molecule type" value="Genomic_DNA"/>
</dbReference>
<dbReference type="AlphaFoldDB" id="K2SC51"/>
<dbReference type="Proteomes" id="UP000007129">
    <property type="component" value="Unassembled WGS sequence"/>
</dbReference>
<organism evidence="1 2">
    <name type="scientific">Macrophomina phaseolina (strain MS6)</name>
    <name type="common">Charcoal rot fungus</name>
    <dbReference type="NCBI Taxonomy" id="1126212"/>
    <lineage>
        <taxon>Eukaryota</taxon>
        <taxon>Fungi</taxon>
        <taxon>Dikarya</taxon>
        <taxon>Ascomycota</taxon>
        <taxon>Pezizomycotina</taxon>
        <taxon>Dothideomycetes</taxon>
        <taxon>Dothideomycetes incertae sedis</taxon>
        <taxon>Botryosphaeriales</taxon>
        <taxon>Botryosphaeriaceae</taxon>
        <taxon>Macrophomina</taxon>
    </lineage>
</organism>
<dbReference type="HOGENOM" id="CLU_2133979_0_0_1"/>